<dbReference type="EMBL" id="JALJOT010000012">
    <property type="protein sequence ID" value="KAK9905053.1"/>
    <property type="molecule type" value="Genomic_DNA"/>
</dbReference>
<evidence type="ECO:0000313" key="1">
    <source>
        <dbReference type="EMBL" id="KAK9905053.1"/>
    </source>
</evidence>
<gene>
    <name evidence="1" type="ORF">WJX75_008704</name>
</gene>
<keyword evidence="2" id="KW-1185">Reference proteome</keyword>
<comment type="caution">
    <text evidence="1">The sequence shown here is derived from an EMBL/GenBank/DDBJ whole genome shotgun (WGS) entry which is preliminary data.</text>
</comment>
<organism evidence="1 2">
    <name type="scientific">Coccomyxa subellipsoidea</name>
    <dbReference type="NCBI Taxonomy" id="248742"/>
    <lineage>
        <taxon>Eukaryota</taxon>
        <taxon>Viridiplantae</taxon>
        <taxon>Chlorophyta</taxon>
        <taxon>core chlorophytes</taxon>
        <taxon>Trebouxiophyceae</taxon>
        <taxon>Trebouxiophyceae incertae sedis</taxon>
        <taxon>Coccomyxaceae</taxon>
        <taxon>Coccomyxa</taxon>
    </lineage>
</organism>
<evidence type="ECO:0000313" key="2">
    <source>
        <dbReference type="Proteomes" id="UP001491310"/>
    </source>
</evidence>
<proteinExistence type="predicted"/>
<dbReference type="Proteomes" id="UP001491310">
    <property type="component" value="Unassembled WGS sequence"/>
</dbReference>
<name>A0ABR2YH18_9CHLO</name>
<sequence>MGSISDQISRARQHARSQVGLEDALRHCDDVLSSLIVADGQSTRPWGMDKADKAVHLLAVAEAHALPRLAKLAENFLVEHGRDFTACPDISRISRECLLRMLSALINAKENLVSKARSPYRYP</sequence>
<accession>A0ABR2YH18</accession>
<protein>
    <submittedName>
        <fullName evidence="1">Uncharacterized protein</fullName>
    </submittedName>
</protein>
<reference evidence="1 2" key="1">
    <citation type="journal article" date="2024" name="Nat. Commun.">
        <title>Phylogenomics reveals the evolutionary origins of lichenization in chlorophyte algae.</title>
        <authorList>
            <person name="Puginier C."/>
            <person name="Libourel C."/>
            <person name="Otte J."/>
            <person name="Skaloud P."/>
            <person name="Haon M."/>
            <person name="Grisel S."/>
            <person name="Petersen M."/>
            <person name="Berrin J.G."/>
            <person name="Delaux P.M."/>
            <person name="Dal Grande F."/>
            <person name="Keller J."/>
        </authorList>
    </citation>
    <scope>NUCLEOTIDE SEQUENCE [LARGE SCALE GENOMIC DNA]</scope>
    <source>
        <strain evidence="1 2">SAG 216-7</strain>
    </source>
</reference>